<proteinExistence type="predicted"/>
<dbReference type="EMBL" id="DSYZ01000042">
    <property type="protein sequence ID" value="HGT82442.1"/>
    <property type="molecule type" value="Genomic_DNA"/>
</dbReference>
<organism evidence="1">
    <name type="scientific">Archaeoglobus fulgidus</name>
    <dbReference type="NCBI Taxonomy" id="2234"/>
    <lineage>
        <taxon>Archaea</taxon>
        <taxon>Methanobacteriati</taxon>
        <taxon>Methanobacteriota</taxon>
        <taxon>Archaeoglobi</taxon>
        <taxon>Archaeoglobales</taxon>
        <taxon>Archaeoglobaceae</taxon>
        <taxon>Archaeoglobus</taxon>
    </lineage>
</organism>
<dbReference type="AlphaFoldDB" id="A0A7J3M068"/>
<evidence type="ECO:0000313" key="1">
    <source>
        <dbReference type="EMBL" id="HGT82442.1"/>
    </source>
</evidence>
<sequence>MKREEFRKLKRVLKVENAKDVQRILNTLSALVITEAIDREIAENLLKILELQVRILEIIELEDVKKLEDAKKDFNPHT</sequence>
<protein>
    <submittedName>
        <fullName evidence="1">Uncharacterized protein</fullName>
    </submittedName>
</protein>
<name>A0A7J3M068_ARCFL</name>
<accession>A0A7J3M068</accession>
<reference evidence="1" key="1">
    <citation type="journal article" date="2020" name="mSystems">
        <title>Genome- and Community-Level Interaction Insights into Carbon Utilization and Element Cycling Functions of Hydrothermarchaeota in Hydrothermal Sediment.</title>
        <authorList>
            <person name="Zhou Z."/>
            <person name="Liu Y."/>
            <person name="Xu W."/>
            <person name="Pan J."/>
            <person name="Luo Z.H."/>
            <person name="Li M."/>
        </authorList>
    </citation>
    <scope>NUCLEOTIDE SEQUENCE [LARGE SCALE GENOMIC DNA]</scope>
    <source>
        <strain evidence="1">SpSt-587</strain>
    </source>
</reference>
<comment type="caution">
    <text evidence="1">The sequence shown here is derived from an EMBL/GenBank/DDBJ whole genome shotgun (WGS) entry which is preliminary data.</text>
</comment>
<gene>
    <name evidence="1" type="ORF">ENT52_01775</name>
</gene>